<dbReference type="AlphaFoldDB" id="A0A235C9W0"/>
<evidence type="ECO:0000259" key="2">
    <source>
        <dbReference type="Pfam" id="PF08840"/>
    </source>
</evidence>
<organism evidence="3 5">
    <name type="scientific">Oceanimonas baumannii</name>
    <dbReference type="NCBI Taxonomy" id="129578"/>
    <lineage>
        <taxon>Bacteria</taxon>
        <taxon>Pseudomonadati</taxon>
        <taxon>Pseudomonadota</taxon>
        <taxon>Gammaproteobacteria</taxon>
        <taxon>Aeromonadales</taxon>
        <taxon>Aeromonadaceae</taxon>
        <taxon>Oceanimonas</taxon>
    </lineage>
</organism>
<dbReference type="OrthoDB" id="8922993at2"/>
<reference evidence="3 5" key="1">
    <citation type="submission" date="2017-08" db="EMBL/GenBank/DDBJ databases">
        <title>Draft Genome Sequence of the Marine Bacterium Oceanimonas baumannii ATCC 700832.</title>
        <authorList>
            <person name="Mcclelland W.D."/>
            <person name="Brennan M.A."/>
            <person name="Trachtenberg A.M."/>
            <person name="Maclea K.S."/>
        </authorList>
    </citation>
    <scope>NUCLEOTIDE SEQUENCE [LARGE SCALE GENOMIC DNA]</scope>
    <source>
        <strain evidence="3 5">ATCC 700832</strain>
    </source>
</reference>
<dbReference type="GO" id="GO:0006631">
    <property type="term" value="P:fatty acid metabolic process"/>
    <property type="evidence" value="ECO:0007669"/>
    <property type="project" value="TreeGrafter"/>
</dbReference>
<evidence type="ECO:0000256" key="1">
    <source>
        <dbReference type="SAM" id="SignalP"/>
    </source>
</evidence>
<name>A0A235C9W0_9GAMM</name>
<keyword evidence="6" id="KW-1185">Reference proteome</keyword>
<comment type="caution">
    <text evidence="3">The sequence shown here is derived from an EMBL/GenBank/DDBJ whole genome shotgun (WGS) entry which is preliminary data.</text>
</comment>
<feature type="signal peptide" evidence="1">
    <location>
        <begin position="1"/>
        <end position="20"/>
    </location>
</feature>
<dbReference type="EMBL" id="SODO01000019">
    <property type="protein sequence ID" value="TDW55304.1"/>
    <property type="molecule type" value="Genomic_DNA"/>
</dbReference>
<keyword evidence="1" id="KW-0732">Signal</keyword>
<dbReference type="GO" id="GO:0047617">
    <property type="term" value="F:fatty acyl-CoA hydrolase activity"/>
    <property type="evidence" value="ECO:0007669"/>
    <property type="project" value="TreeGrafter"/>
</dbReference>
<dbReference type="GO" id="GO:0006637">
    <property type="term" value="P:acyl-CoA metabolic process"/>
    <property type="evidence" value="ECO:0007669"/>
    <property type="project" value="TreeGrafter"/>
</dbReference>
<dbReference type="Pfam" id="PF08840">
    <property type="entry name" value="BAAT_C"/>
    <property type="match status" value="1"/>
</dbReference>
<proteinExistence type="predicted"/>
<accession>A0A235C9W0</accession>
<feature type="domain" description="BAAT/Acyl-CoA thioester hydrolase C-terminal" evidence="2">
    <location>
        <begin position="92"/>
        <end position="257"/>
    </location>
</feature>
<evidence type="ECO:0000313" key="3">
    <source>
        <dbReference type="EMBL" id="OYD21196.1"/>
    </source>
</evidence>
<protein>
    <submittedName>
        <fullName evidence="4">Alpha-beta hydrolase superfamily lysophospholipase</fullName>
    </submittedName>
</protein>
<evidence type="ECO:0000313" key="5">
    <source>
        <dbReference type="Proteomes" id="UP000243640"/>
    </source>
</evidence>
<dbReference type="InterPro" id="IPR014940">
    <property type="entry name" value="BAAT_C"/>
</dbReference>
<dbReference type="InterPro" id="IPR029058">
    <property type="entry name" value="AB_hydrolase_fold"/>
</dbReference>
<dbReference type="EMBL" id="NQJF01000018">
    <property type="protein sequence ID" value="OYD21196.1"/>
    <property type="molecule type" value="Genomic_DNA"/>
</dbReference>
<dbReference type="RefSeq" id="WP_094279659.1">
    <property type="nucleotide sequence ID" value="NZ_NQJF01000018.1"/>
</dbReference>
<reference evidence="4 6" key="2">
    <citation type="submission" date="2019-03" db="EMBL/GenBank/DDBJ databases">
        <title>Genomic Encyclopedia of Archaeal and Bacterial Type Strains, Phase II (KMG-II): from individual species to whole genera.</title>
        <authorList>
            <person name="Goeker M."/>
        </authorList>
    </citation>
    <scope>NUCLEOTIDE SEQUENCE [LARGE SCALE GENOMIC DNA]</scope>
    <source>
        <strain evidence="4 6">DSM 15594</strain>
    </source>
</reference>
<dbReference type="SUPFAM" id="SSF53474">
    <property type="entry name" value="alpha/beta-Hydrolases"/>
    <property type="match status" value="1"/>
</dbReference>
<dbReference type="Proteomes" id="UP000295058">
    <property type="component" value="Unassembled WGS sequence"/>
</dbReference>
<dbReference type="Gene3D" id="3.40.50.1820">
    <property type="entry name" value="alpha/beta hydrolase"/>
    <property type="match status" value="1"/>
</dbReference>
<gene>
    <name evidence="3" type="ORF">B6S09_16845</name>
    <name evidence="4" type="ORF">LY04_03410</name>
</gene>
<dbReference type="Proteomes" id="UP000243640">
    <property type="component" value="Unassembled WGS sequence"/>
</dbReference>
<dbReference type="PANTHER" id="PTHR10824:SF4">
    <property type="entry name" value="ACYL-COENZYME A THIOESTERASE 1-LIKE"/>
    <property type="match status" value="1"/>
</dbReference>
<dbReference type="PANTHER" id="PTHR10824">
    <property type="entry name" value="ACYL-COENZYME A THIOESTERASE-RELATED"/>
    <property type="match status" value="1"/>
</dbReference>
<keyword evidence="4" id="KW-0378">Hydrolase</keyword>
<feature type="chain" id="PRO_5012647037" evidence="1">
    <location>
        <begin position="21"/>
        <end position="294"/>
    </location>
</feature>
<evidence type="ECO:0000313" key="4">
    <source>
        <dbReference type="EMBL" id="TDW55304.1"/>
    </source>
</evidence>
<sequence>MIKQLGVAVGLLAAAWQATAVEATFEPVTGTPFVADYSRGTKQGDYGIIVLEGSRGGQSNHLASKVAGLGYPVLSVAYFRAPGLPPALDQLPLEYFDAPRQWLLQQPETRTDGVILLGWSKGAELALLLAAQHQEYAGVAAIAPSSVVWAAPAQASQPASVSSWSLAGESLPFVPLNAPLAEREGLLAAFVAGLEDRDAVEQARIPVERIAGPVLLLSGEDDRIWPAARMGDQICNRMPDDACTHIRYPEAGHLLDPGFKMGGTVKVNTEAERAVRQELARFLHSLNSSSEHER</sequence>
<evidence type="ECO:0000313" key="6">
    <source>
        <dbReference type="Proteomes" id="UP000295058"/>
    </source>
</evidence>